<keyword evidence="1" id="KW-0732">Signal</keyword>
<accession>A0A061I1Y7</accession>
<dbReference type="Proteomes" id="UP000030759">
    <property type="component" value="Unassembled WGS sequence"/>
</dbReference>
<dbReference type="EMBL" id="KE680931">
    <property type="protein sequence ID" value="ERE71107.1"/>
    <property type="molecule type" value="Genomic_DNA"/>
</dbReference>
<evidence type="ECO:0000313" key="3">
    <source>
        <dbReference type="Proteomes" id="UP000030759"/>
    </source>
</evidence>
<sequence>MVTMHLLLLTVVQILPSVEKLSYRNRKYGATADKRSSGHWVTLGEYICTNSPVLGRNMSPKRTMLLDFEDTVKYFGLKRTDIVNPGCDAGSLEMSRGQSHTYS</sequence>
<feature type="signal peptide" evidence="1">
    <location>
        <begin position="1"/>
        <end position="20"/>
    </location>
</feature>
<dbReference type="AlphaFoldDB" id="A0A061I1Y7"/>
<organism evidence="2 3">
    <name type="scientific">Cricetulus griseus</name>
    <name type="common">Chinese hamster</name>
    <name type="synonym">Cricetulus barabensis griseus</name>
    <dbReference type="NCBI Taxonomy" id="10029"/>
    <lineage>
        <taxon>Eukaryota</taxon>
        <taxon>Metazoa</taxon>
        <taxon>Chordata</taxon>
        <taxon>Craniata</taxon>
        <taxon>Vertebrata</taxon>
        <taxon>Euteleostomi</taxon>
        <taxon>Mammalia</taxon>
        <taxon>Eutheria</taxon>
        <taxon>Euarchontoglires</taxon>
        <taxon>Glires</taxon>
        <taxon>Rodentia</taxon>
        <taxon>Myomorpha</taxon>
        <taxon>Muroidea</taxon>
        <taxon>Cricetidae</taxon>
        <taxon>Cricetinae</taxon>
        <taxon>Cricetulus</taxon>
    </lineage>
</organism>
<proteinExistence type="predicted"/>
<protein>
    <submittedName>
        <fullName evidence="2">Uncharacterized protein</fullName>
    </submittedName>
</protein>
<gene>
    <name evidence="2" type="ORF">H671_6g15987</name>
</gene>
<evidence type="ECO:0000313" key="2">
    <source>
        <dbReference type="EMBL" id="ERE71107.1"/>
    </source>
</evidence>
<feature type="chain" id="PRO_5001600388" evidence="1">
    <location>
        <begin position="21"/>
        <end position="103"/>
    </location>
</feature>
<reference evidence="3" key="1">
    <citation type="journal article" date="2013" name="Nat. Biotechnol.">
        <title>Chinese hamster genome sequenced from sorted chromosomes.</title>
        <authorList>
            <person name="Brinkrolf K."/>
            <person name="Rupp O."/>
            <person name="Laux H."/>
            <person name="Kollin F."/>
            <person name="Ernst W."/>
            <person name="Linke B."/>
            <person name="Kofler R."/>
            <person name="Romand S."/>
            <person name="Hesse F."/>
            <person name="Budach W.E."/>
            <person name="Galosy S."/>
            <person name="Muller D."/>
            <person name="Noll T."/>
            <person name="Wienberg J."/>
            <person name="Jostock T."/>
            <person name="Leonard M."/>
            <person name="Grillari J."/>
            <person name="Tauch A."/>
            <person name="Goesmann A."/>
            <person name="Helk B."/>
            <person name="Mott J.E."/>
            <person name="Puhler A."/>
            <person name="Borth N."/>
        </authorList>
    </citation>
    <scope>NUCLEOTIDE SEQUENCE [LARGE SCALE GENOMIC DNA]</scope>
    <source>
        <strain evidence="3">17A/GY</strain>
    </source>
</reference>
<evidence type="ECO:0000256" key="1">
    <source>
        <dbReference type="SAM" id="SignalP"/>
    </source>
</evidence>
<name>A0A061I1Y7_CRIGR</name>